<reference evidence="1 2" key="1">
    <citation type="submission" date="2012-04" db="EMBL/GenBank/DDBJ databases">
        <title>The Genome Sequence of Saprolegnia declina VS20.</title>
        <authorList>
            <consortium name="The Broad Institute Genome Sequencing Platform"/>
            <person name="Russ C."/>
            <person name="Nusbaum C."/>
            <person name="Tyler B."/>
            <person name="van West P."/>
            <person name="Dieguez-Uribeondo J."/>
            <person name="de Bruijn I."/>
            <person name="Tripathy S."/>
            <person name="Jiang R."/>
            <person name="Young S.K."/>
            <person name="Zeng Q."/>
            <person name="Gargeya S."/>
            <person name="Fitzgerald M."/>
            <person name="Haas B."/>
            <person name="Abouelleil A."/>
            <person name="Alvarado L."/>
            <person name="Arachchi H.M."/>
            <person name="Berlin A."/>
            <person name="Chapman S.B."/>
            <person name="Goldberg J."/>
            <person name="Griggs A."/>
            <person name="Gujja S."/>
            <person name="Hansen M."/>
            <person name="Howarth C."/>
            <person name="Imamovic A."/>
            <person name="Larimer J."/>
            <person name="McCowen C."/>
            <person name="Montmayeur A."/>
            <person name="Murphy C."/>
            <person name="Neiman D."/>
            <person name="Pearson M."/>
            <person name="Priest M."/>
            <person name="Roberts A."/>
            <person name="Saif S."/>
            <person name="Shea T."/>
            <person name="Sisk P."/>
            <person name="Sykes S."/>
            <person name="Wortman J."/>
            <person name="Nusbaum C."/>
            <person name="Birren B."/>
        </authorList>
    </citation>
    <scope>NUCLEOTIDE SEQUENCE [LARGE SCALE GENOMIC DNA]</scope>
    <source>
        <strain evidence="1 2">VS20</strain>
    </source>
</reference>
<name>T0RY43_SAPDV</name>
<keyword evidence="2" id="KW-1185">Reference proteome</keyword>
<organism evidence="1 2">
    <name type="scientific">Saprolegnia diclina (strain VS20)</name>
    <dbReference type="NCBI Taxonomy" id="1156394"/>
    <lineage>
        <taxon>Eukaryota</taxon>
        <taxon>Sar</taxon>
        <taxon>Stramenopiles</taxon>
        <taxon>Oomycota</taxon>
        <taxon>Saprolegniomycetes</taxon>
        <taxon>Saprolegniales</taxon>
        <taxon>Saprolegniaceae</taxon>
        <taxon>Saprolegnia</taxon>
    </lineage>
</organism>
<dbReference type="AlphaFoldDB" id="T0RY43"/>
<feature type="non-terminal residue" evidence="1">
    <location>
        <position position="1"/>
    </location>
</feature>
<sequence length="194" mass="20900">FAFALADLSRNIMCLFHQCNLPPLPGTTKCERHKHRTPCEVSGCANQAYARSRCVRHGGQTSCLQDGCSANARAHGFCAKHLSTDHKSLCTEPGCGSFARTKGRCVRHGGGRPCSVRGCKSHARSGGYCHRHAAQRTMAPTPTSSPKLPSGATRMHCESIEIIDDDAWMDDGILELILAVATFVNPAPPTTIEI</sequence>
<gene>
    <name evidence="1" type="ORF">SDRG_07527</name>
</gene>
<dbReference type="OrthoDB" id="65055at2759"/>
<dbReference type="PANTHER" id="PTHR31827:SF1">
    <property type="entry name" value="EMB|CAB89363.1"/>
    <property type="match status" value="1"/>
</dbReference>
<dbReference type="Proteomes" id="UP000030762">
    <property type="component" value="Unassembled WGS sequence"/>
</dbReference>
<protein>
    <submittedName>
        <fullName evidence="1">Uncharacterized protein</fullName>
    </submittedName>
</protein>
<dbReference type="VEuPathDB" id="FungiDB:SDRG_07527"/>
<accession>T0RY43</accession>
<evidence type="ECO:0000313" key="2">
    <source>
        <dbReference type="Proteomes" id="UP000030762"/>
    </source>
</evidence>
<proteinExistence type="predicted"/>
<dbReference type="STRING" id="1156394.T0RY43"/>
<evidence type="ECO:0000313" key="1">
    <source>
        <dbReference type="EMBL" id="EQC35302.1"/>
    </source>
</evidence>
<dbReference type="RefSeq" id="XP_008611586.1">
    <property type="nucleotide sequence ID" value="XM_008613364.1"/>
</dbReference>
<dbReference type="OMA" id="GCANQAY"/>
<dbReference type="EMBL" id="JH767152">
    <property type="protein sequence ID" value="EQC35302.1"/>
    <property type="molecule type" value="Genomic_DNA"/>
</dbReference>
<dbReference type="GeneID" id="19948254"/>
<dbReference type="PANTHER" id="PTHR31827">
    <property type="entry name" value="EMB|CAB89363.1"/>
    <property type="match status" value="1"/>
</dbReference>
<dbReference type="InParanoid" id="T0RY43"/>